<keyword evidence="1" id="KW-1133">Transmembrane helix</keyword>
<dbReference type="GeneID" id="59053038"/>
<feature type="transmembrane region" description="Helical" evidence="1">
    <location>
        <begin position="20"/>
        <end position="40"/>
    </location>
</feature>
<dbReference type="RefSeq" id="XP_036263090.1">
    <property type="nucleotide sequence ID" value="XM_036407382.1"/>
</dbReference>
<organism evidence="2 3">
    <name type="scientific">Plasmopara halstedii</name>
    <name type="common">Downy mildew of sunflower</name>
    <dbReference type="NCBI Taxonomy" id="4781"/>
    <lineage>
        <taxon>Eukaryota</taxon>
        <taxon>Sar</taxon>
        <taxon>Stramenopiles</taxon>
        <taxon>Oomycota</taxon>
        <taxon>Peronosporomycetes</taxon>
        <taxon>Peronosporales</taxon>
        <taxon>Peronosporaceae</taxon>
        <taxon>Plasmopara</taxon>
    </lineage>
</organism>
<accession>A0A0N7L4J4</accession>
<sequence length="77" mass="8914">MATVKRRDEKVIDKKKFVHLIAEIPVTYFFILVASILLARRATLKMRLILMTLNMITYGGQFLLQTGRKRLTEKSCA</sequence>
<proteinExistence type="predicted"/>
<keyword evidence="1" id="KW-0812">Transmembrane</keyword>
<dbReference type="Proteomes" id="UP000054928">
    <property type="component" value="Unassembled WGS sequence"/>
</dbReference>
<dbReference type="AlphaFoldDB" id="A0A0N7L4J4"/>
<evidence type="ECO:0000256" key="1">
    <source>
        <dbReference type="SAM" id="Phobius"/>
    </source>
</evidence>
<evidence type="ECO:0000313" key="2">
    <source>
        <dbReference type="EMBL" id="CEG38843.1"/>
    </source>
</evidence>
<reference evidence="3" key="1">
    <citation type="submission" date="2014-09" db="EMBL/GenBank/DDBJ databases">
        <authorList>
            <person name="Sharma Rahul"/>
            <person name="Thines Marco"/>
        </authorList>
    </citation>
    <scope>NUCLEOTIDE SEQUENCE [LARGE SCALE GENOMIC DNA]</scope>
</reference>
<keyword evidence="1" id="KW-0472">Membrane</keyword>
<evidence type="ECO:0000313" key="3">
    <source>
        <dbReference type="Proteomes" id="UP000054928"/>
    </source>
</evidence>
<keyword evidence="3" id="KW-1185">Reference proteome</keyword>
<protein>
    <submittedName>
        <fullName evidence="2">Uncharacterized protein</fullName>
    </submittedName>
</protein>
<dbReference type="EMBL" id="CCYD01000322">
    <property type="protein sequence ID" value="CEG38843.1"/>
    <property type="molecule type" value="Genomic_DNA"/>
</dbReference>
<name>A0A0N7L4J4_PLAHL</name>